<dbReference type="Gene3D" id="1.10.10.10">
    <property type="entry name" value="Winged helix-like DNA-binding domain superfamily/Winged helix DNA-binding domain"/>
    <property type="match status" value="1"/>
</dbReference>
<name>A0ABS2CI11_9MICO</name>
<dbReference type="EMBL" id="JAFDVD010000001">
    <property type="protein sequence ID" value="MBM6398816.1"/>
    <property type="molecule type" value="Genomic_DNA"/>
</dbReference>
<dbReference type="Pfam" id="PF12802">
    <property type="entry name" value="MarR_2"/>
    <property type="match status" value="1"/>
</dbReference>
<dbReference type="SMART" id="SM00347">
    <property type="entry name" value="HTH_MARR"/>
    <property type="match status" value="1"/>
</dbReference>
<gene>
    <name evidence="2" type="ORF">JQN70_00270</name>
</gene>
<feature type="domain" description="HTH marR-type" evidence="1">
    <location>
        <begin position="1"/>
        <end position="135"/>
    </location>
</feature>
<organism evidence="2 3">
    <name type="scientific">Phycicoccus sonneratiae</name>
    <dbReference type="NCBI Taxonomy" id="2807628"/>
    <lineage>
        <taxon>Bacteria</taxon>
        <taxon>Bacillati</taxon>
        <taxon>Actinomycetota</taxon>
        <taxon>Actinomycetes</taxon>
        <taxon>Micrococcales</taxon>
        <taxon>Intrasporangiaceae</taxon>
        <taxon>Phycicoccus</taxon>
    </lineage>
</organism>
<comment type="caution">
    <text evidence="2">The sequence shown here is derived from an EMBL/GenBank/DDBJ whole genome shotgun (WGS) entry which is preliminary data.</text>
</comment>
<dbReference type="PANTHER" id="PTHR33164">
    <property type="entry name" value="TRANSCRIPTIONAL REGULATOR, MARR FAMILY"/>
    <property type="match status" value="1"/>
</dbReference>
<evidence type="ECO:0000313" key="3">
    <source>
        <dbReference type="Proteomes" id="UP001430172"/>
    </source>
</evidence>
<reference evidence="2" key="1">
    <citation type="submission" date="2021-02" db="EMBL/GenBank/DDBJ databases">
        <title>Phycicoccus sp. MQZ13P-5T, whole genome shotgun sequence.</title>
        <authorList>
            <person name="Tuo L."/>
        </authorList>
    </citation>
    <scope>NUCLEOTIDE SEQUENCE</scope>
    <source>
        <strain evidence="2">MQZ13P-5</strain>
    </source>
</reference>
<keyword evidence="3" id="KW-1185">Reference proteome</keyword>
<dbReference type="InterPro" id="IPR039422">
    <property type="entry name" value="MarR/SlyA-like"/>
</dbReference>
<sequence>MTDDVQRLAQTIKRAQWRDHRALEAALASVGTTLVQWDALRAIAARPGASGHELAEATFMSDQAFASLAGRLLRQGLVERVPGHGRRLEHHLTESGRQTLERGSSVADTTLERLFAGLGADERRRLQRLLDRLLA</sequence>
<proteinExistence type="predicted"/>
<dbReference type="InterPro" id="IPR036388">
    <property type="entry name" value="WH-like_DNA-bd_sf"/>
</dbReference>
<protein>
    <submittedName>
        <fullName evidence="2">MarR family transcriptional regulator</fullName>
    </submittedName>
</protein>
<dbReference type="RefSeq" id="WP_204129314.1">
    <property type="nucleotide sequence ID" value="NZ_JAFDVD010000001.1"/>
</dbReference>
<dbReference type="InterPro" id="IPR000835">
    <property type="entry name" value="HTH_MarR-typ"/>
</dbReference>
<evidence type="ECO:0000313" key="2">
    <source>
        <dbReference type="EMBL" id="MBM6398816.1"/>
    </source>
</evidence>
<accession>A0ABS2CI11</accession>
<dbReference type="Proteomes" id="UP001430172">
    <property type="component" value="Unassembled WGS sequence"/>
</dbReference>
<dbReference type="PROSITE" id="PS50995">
    <property type="entry name" value="HTH_MARR_2"/>
    <property type="match status" value="1"/>
</dbReference>
<dbReference type="PANTHER" id="PTHR33164:SF103">
    <property type="entry name" value="REGULATORY PROTEIN MARR"/>
    <property type="match status" value="1"/>
</dbReference>
<evidence type="ECO:0000259" key="1">
    <source>
        <dbReference type="PROSITE" id="PS50995"/>
    </source>
</evidence>
<dbReference type="InterPro" id="IPR036390">
    <property type="entry name" value="WH_DNA-bd_sf"/>
</dbReference>
<dbReference type="SUPFAM" id="SSF46785">
    <property type="entry name" value="Winged helix' DNA-binding domain"/>
    <property type="match status" value="1"/>
</dbReference>